<sequence>MKLKALLLLGALTPSSCFLVHLSKSQLRLLTPFQKRENHVLSNGANDNEAGDGQEENKNFDLSALNSRIQELKNKEDAEDEAKSTESLAALSQRIKEISRSQSVKEKLDQFQMDIDSGVQNPSLIMDLPVICFDALLPMQRLEARTQDPTFMLFMQKIGLGGYFMMVSLDFKSRKIRRNGCICKIEYMDTVSKGDVSEEKIPTAVDFVIVGVKRCRLIGDQIGMKKRIGRWRRSYDPDGEEVVLGFGEERFLDVPQEHLGSLRTNDFYQEESASTSQKTSAEWDSHPIDVLHESSLIDHNWTEDITRIDGLVDEWYRLASDPKTYENLGVTAMTRVRKDAPILSVKPENLLRRVLKDLGPKPLENVYDYVFWAAALINPLPPLGVSFEIRGKMLECYDIEEQLQILERGVKRSIRNLTGEQPL</sequence>
<evidence type="ECO:0000313" key="3">
    <source>
        <dbReference type="EMBL" id="GFH54143.1"/>
    </source>
</evidence>
<keyword evidence="4" id="KW-1185">Reference proteome</keyword>
<dbReference type="AlphaFoldDB" id="A0AAD3CXS6"/>
<evidence type="ECO:0000256" key="1">
    <source>
        <dbReference type="SAM" id="Coils"/>
    </source>
</evidence>
<dbReference type="Proteomes" id="UP001054902">
    <property type="component" value="Unassembled WGS sequence"/>
</dbReference>
<keyword evidence="1" id="KW-0175">Coiled coil</keyword>
<evidence type="ECO:0000313" key="4">
    <source>
        <dbReference type="Proteomes" id="UP001054902"/>
    </source>
</evidence>
<name>A0AAD3CXS6_9STRA</name>
<feature type="chain" id="PRO_5042186545" description="Lon N-terminal domain-containing protein" evidence="2">
    <location>
        <begin position="18"/>
        <end position="423"/>
    </location>
</feature>
<comment type="caution">
    <text evidence="3">The sequence shown here is derived from an EMBL/GenBank/DDBJ whole genome shotgun (WGS) entry which is preliminary data.</text>
</comment>
<organism evidence="3 4">
    <name type="scientific">Chaetoceros tenuissimus</name>
    <dbReference type="NCBI Taxonomy" id="426638"/>
    <lineage>
        <taxon>Eukaryota</taxon>
        <taxon>Sar</taxon>
        <taxon>Stramenopiles</taxon>
        <taxon>Ochrophyta</taxon>
        <taxon>Bacillariophyta</taxon>
        <taxon>Coscinodiscophyceae</taxon>
        <taxon>Chaetocerotophycidae</taxon>
        <taxon>Chaetocerotales</taxon>
        <taxon>Chaetocerotaceae</taxon>
        <taxon>Chaetoceros</taxon>
    </lineage>
</organism>
<accession>A0AAD3CXS6</accession>
<keyword evidence="2" id="KW-0732">Signal</keyword>
<evidence type="ECO:0008006" key="5">
    <source>
        <dbReference type="Google" id="ProtNLM"/>
    </source>
</evidence>
<reference evidence="3 4" key="1">
    <citation type="journal article" date="2021" name="Sci. Rep.">
        <title>The genome of the diatom Chaetoceros tenuissimus carries an ancient integrated fragment of an extant virus.</title>
        <authorList>
            <person name="Hongo Y."/>
            <person name="Kimura K."/>
            <person name="Takaki Y."/>
            <person name="Yoshida Y."/>
            <person name="Baba S."/>
            <person name="Kobayashi G."/>
            <person name="Nagasaki K."/>
            <person name="Hano T."/>
            <person name="Tomaru Y."/>
        </authorList>
    </citation>
    <scope>NUCLEOTIDE SEQUENCE [LARGE SCALE GENOMIC DNA]</scope>
    <source>
        <strain evidence="3 4">NIES-3715</strain>
    </source>
</reference>
<evidence type="ECO:0000256" key="2">
    <source>
        <dbReference type="SAM" id="SignalP"/>
    </source>
</evidence>
<protein>
    <recommendedName>
        <fullName evidence="5">Lon N-terminal domain-containing protein</fullName>
    </recommendedName>
</protein>
<feature type="signal peptide" evidence="2">
    <location>
        <begin position="1"/>
        <end position="17"/>
    </location>
</feature>
<feature type="coiled-coil region" evidence="1">
    <location>
        <begin position="55"/>
        <end position="82"/>
    </location>
</feature>
<dbReference type="EMBL" id="BLLK01000047">
    <property type="protein sequence ID" value="GFH54143.1"/>
    <property type="molecule type" value="Genomic_DNA"/>
</dbReference>
<gene>
    <name evidence="3" type="ORF">CTEN210_10619</name>
</gene>
<proteinExistence type="predicted"/>